<organism evidence="7 8">
    <name type="scientific">Sinanodonta woodiana</name>
    <name type="common">Chinese pond mussel</name>
    <name type="synonym">Anodonta woodiana</name>
    <dbReference type="NCBI Taxonomy" id="1069815"/>
    <lineage>
        <taxon>Eukaryota</taxon>
        <taxon>Metazoa</taxon>
        <taxon>Spiralia</taxon>
        <taxon>Lophotrochozoa</taxon>
        <taxon>Mollusca</taxon>
        <taxon>Bivalvia</taxon>
        <taxon>Autobranchia</taxon>
        <taxon>Heteroconchia</taxon>
        <taxon>Palaeoheterodonta</taxon>
        <taxon>Unionida</taxon>
        <taxon>Unionoidea</taxon>
        <taxon>Unionidae</taxon>
        <taxon>Unioninae</taxon>
        <taxon>Sinanodonta</taxon>
    </lineage>
</organism>
<dbReference type="PROSITE" id="PS00678">
    <property type="entry name" value="WD_REPEATS_1"/>
    <property type="match status" value="1"/>
</dbReference>
<gene>
    <name evidence="7" type="ORF">ACJMK2_032994</name>
</gene>
<evidence type="ECO:0000256" key="2">
    <source>
        <dbReference type="ARBA" id="ARBA00022737"/>
    </source>
</evidence>
<feature type="repeat" description="WD" evidence="4">
    <location>
        <begin position="780"/>
        <end position="812"/>
    </location>
</feature>
<feature type="domain" description="EF-hand" evidence="6">
    <location>
        <begin position="8"/>
        <end position="43"/>
    </location>
</feature>
<dbReference type="InterPro" id="IPR051242">
    <property type="entry name" value="WD-EF-hand_domain"/>
</dbReference>
<feature type="compositionally biased region" description="Basic and acidic residues" evidence="5">
    <location>
        <begin position="938"/>
        <end position="947"/>
    </location>
</feature>
<dbReference type="SMART" id="SM00054">
    <property type="entry name" value="EFh"/>
    <property type="match status" value="2"/>
</dbReference>
<dbReference type="SMART" id="SM00320">
    <property type="entry name" value="WD40"/>
    <property type="match status" value="10"/>
</dbReference>
<feature type="domain" description="EF-hand" evidence="6">
    <location>
        <begin position="46"/>
        <end position="81"/>
    </location>
</feature>
<dbReference type="Gene3D" id="2.130.10.10">
    <property type="entry name" value="YVTN repeat-like/Quinoprotein amine dehydrogenase"/>
    <property type="match status" value="3"/>
</dbReference>
<dbReference type="InterPro" id="IPR019775">
    <property type="entry name" value="WD40_repeat_CS"/>
</dbReference>
<dbReference type="EMBL" id="JBJQND010000004">
    <property type="protein sequence ID" value="KAL3880783.1"/>
    <property type="molecule type" value="Genomic_DNA"/>
</dbReference>
<dbReference type="InterPro" id="IPR001680">
    <property type="entry name" value="WD40_rpt"/>
</dbReference>
<feature type="repeat" description="WD" evidence="4">
    <location>
        <begin position="478"/>
        <end position="519"/>
    </location>
</feature>
<keyword evidence="3" id="KW-0106">Calcium</keyword>
<feature type="non-terminal residue" evidence="7">
    <location>
        <position position="1"/>
    </location>
</feature>
<dbReference type="SUPFAM" id="SSF50978">
    <property type="entry name" value="WD40 repeat-like"/>
    <property type="match status" value="2"/>
</dbReference>
<dbReference type="PROSITE" id="PS00018">
    <property type="entry name" value="EF_HAND_1"/>
    <property type="match status" value="1"/>
</dbReference>
<accession>A0ABD3X7G2</accession>
<dbReference type="Pfam" id="PF13499">
    <property type="entry name" value="EF-hand_7"/>
    <property type="match status" value="1"/>
</dbReference>
<dbReference type="PANTHER" id="PTHR44324">
    <property type="entry name" value="WD40 REPEAT DOMAIN 95"/>
    <property type="match status" value="1"/>
</dbReference>
<evidence type="ECO:0000313" key="8">
    <source>
        <dbReference type="Proteomes" id="UP001634394"/>
    </source>
</evidence>
<sequence length="956" mass="108563">IEERINIDALETLKAAFAAADENKSGKLDLAEFKELLKSKLNISANKESQIDALFMKIDWSSEGFISWDEFCTYMQLEYAEKEDSYLRAKDVDFHLPAKIEGIPHRDPVLRITDTPDGAFVGCSQDGSVSFWSSQLELKKTKSVINTEQTVRAKPKWITDFVIMPQYTKFIVGTGDREIQFFELSSFEPYCQISGLETVPLKLDYCATGHDECLIMYGDSHGIVNILVLNNVGECLRTWKKCPKHEKFIASISLNDAIEKGDSVQFIRWKVHGDWLNEIKYYHEIGQVISCSNHANTALVIGCTTGSTHIEQQLKGIKDLNQGQEKSQKRQFSHLNVRHRLDSDQSVFKVYKGVKCFDFSKDKNIIVTGGMDRIVRLWNPYVPGKPTAMLRGHGAPIFFLCIAEEENRIFSFSTDKCLRVWDIQDHTCLLTVRPKGHKIRGDLQACHYSSISKTLIIATDQMAALNLRQKPNLHADIVTSHKEPVTCCMYNPSFKQVVSCSEGSAVKLWDLETGTPIFEYGGAHGDSAITCMTFDNSGRRLITGGRDGVIRIWNYNNGHCLKVLQKEEDNEEICDLTYIEMNKNRYVVAVGWDRRINIYSDSLTDSNIHHVRNPLPKWKDDLQRGHTEDIQAVAKCIPNLLATASYDGKVIVWNMVSGHIFCHVSSPVPNGYEDQSLDGDLSIHQLVFMESRAYKKDAASLIASGPRGHIHFWRVFQGGSLMAQFKGCKNEGTTVTSMKLDTANVNLYTADSMGFIVIWHVNGYCLKNPSKDPPEMLQSWRGHVKSISTIELMEEKNLIITASKDCTVRLWNKEGHYIGTFGQQNPWDIYNPDTFEHPMVPYDVLIDPMSLPFHPLLQEKQNTQQIIHEDSFKSEEDRLTPTPPIIYSKQQFLIDDEAIAKQIKEKAFKKGTGKRLRHEKLKPVKVDRGGPSEFQMLRIEDLAETPRPKTPTLKQS</sequence>
<reference evidence="7 8" key="1">
    <citation type="submission" date="2024-11" db="EMBL/GenBank/DDBJ databases">
        <title>Chromosome-level genome assembly of the freshwater bivalve Anodonta woodiana.</title>
        <authorList>
            <person name="Chen X."/>
        </authorList>
    </citation>
    <scope>NUCLEOTIDE SEQUENCE [LARGE SCALE GENOMIC DNA]</scope>
    <source>
        <strain evidence="7">MN2024</strain>
        <tissue evidence="7">Gills</tissue>
    </source>
</reference>
<dbReference type="Gene3D" id="1.10.238.10">
    <property type="entry name" value="EF-hand"/>
    <property type="match status" value="1"/>
</dbReference>
<dbReference type="CDD" id="cd00200">
    <property type="entry name" value="WD40"/>
    <property type="match status" value="1"/>
</dbReference>
<feature type="repeat" description="WD" evidence="4">
    <location>
        <begin position="527"/>
        <end position="563"/>
    </location>
</feature>
<keyword evidence="8" id="KW-1185">Reference proteome</keyword>
<dbReference type="InterPro" id="IPR011992">
    <property type="entry name" value="EF-hand-dom_pair"/>
</dbReference>
<dbReference type="InterPro" id="IPR002048">
    <property type="entry name" value="EF_hand_dom"/>
</dbReference>
<evidence type="ECO:0000256" key="1">
    <source>
        <dbReference type="ARBA" id="ARBA00022574"/>
    </source>
</evidence>
<dbReference type="Proteomes" id="UP001634394">
    <property type="component" value="Unassembled WGS sequence"/>
</dbReference>
<name>A0ABD3X7G2_SINWO</name>
<evidence type="ECO:0000256" key="5">
    <source>
        <dbReference type="SAM" id="MobiDB-lite"/>
    </source>
</evidence>
<keyword evidence="2" id="KW-0677">Repeat</keyword>
<evidence type="ECO:0000256" key="4">
    <source>
        <dbReference type="PROSITE-ProRule" id="PRU00221"/>
    </source>
</evidence>
<feature type="compositionally biased region" description="Basic and acidic residues" evidence="5">
    <location>
        <begin position="921"/>
        <end position="930"/>
    </location>
</feature>
<dbReference type="InterPro" id="IPR036322">
    <property type="entry name" value="WD40_repeat_dom_sf"/>
</dbReference>
<dbReference type="InterPro" id="IPR015943">
    <property type="entry name" value="WD40/YVTN_repeat-like_dom_sf"/>
</dbReference>
<dbReference type="SUPFAM" id="SSF47473">
    <property type="entry name" value="EF-hand"/>
    <property type="match status" value="1"/>
</dbReference>
<feature type="repeat" description="WD" evidence="4">
    <location>
        <begin position="623"/>
        <end position="655"/>
    </location>
</feature>
<proteinExistence type="predicted"/>
<protein>
    <recommendedName>
        <fullName evidence="6">EF-hand domain-containing protein</fullName>
    </recommendedName>
</protein>
<dbReference type="Pfam" id="PF00400">
    <property type="entry name" value="WD40"/>
    <property type="match status" value="6"/>
</dbReference>
<evidence type="ECO:0000313" key="7">
    <source>
        <dbReference type="EMBL" id="KAL3880783.1"/>
    </source>
</evidence>
<dbReference type="AlphaFoldDB" id="A0ABD3X7G2"/>
<keyword evidence="1 4" id="KW-0853">WD repeat</keyword>
<dbReference type="PROSITE" id="PS50222">
    <property type="entry name" value="EF_HAND_2"/>
    <property type="match status" value="2"/>
</dbReference>
<feature type="repeat" description="WD" evidence="4">
    <location>
        <begin position="354"/>
        <end position="379"/>
    </location>
</feature>
<evidence type="ECO:0000256" key="3">
    <source>
        <dbReference type="ARBA" id="ARBA00022837"/>
    </source>
</evidence>
<dbReference type="PROSITE" id="PS50294">
    <property type="entry name" value="WD_REPEATS_REGION"/>
    <property type="match status" value="4"/>
</dbReference>
<feature type="region of interest" description="Disordered" evidence="5">
    <location>
        <begin position="919"/>
        <end position="956"/>
    </location>
</feature>
<comment type="caution">
    <text evidence="7">The sequence shown here is derived from an EMBL/GenBank/DDBJ whole genome shotgun (WGS) entry which is preliminary data.</text>
</comment>
<dbReference type="InterPro" id="IPR018247">
    <property type="entry name" value="EF_Hand_1_Ca_BS"/>
</dbReference>
<dbReference type="PANTHER" id="PTHR44324:SF4">
    <property type="entry name" value="WD40 REPEAT DOMAIN 95"/>
    <property type="match status" value="1"/>
</dbReference>
<dbReference type="PROSITE" id="PS50082">
    <property type="entry name" value="WD_REPEATS_2"/>
    <property type="match status" value="6"/>
</dbReference>
<feature type="repeat" description="WD" evidence="4">
    <location>
        <begin position="390"/>
        <end position="431"/>
    </location>
</feature>
<evidence type="ECO:0000259" key="6">
    <source>
        <dbReference type="PROSITE" id="PS50222"/>
    </source>
</evidence>